<dbReference type="PANTHER" id="PTHR33048:SF131">
    <property type="entry name" value="INTEGRAL MEMBRANE PROTEIN"/>
    <property type="match status" value="1"/>
</dbReference>
<dbReference type="GeneID" id="19402144"/>
<feature type="transmembrane region" description="Helical" evidence="6">
    <location>
        <begin position="82"/>
        <end position="100"/>
    </location>
</feature>
<dbReference type="PANTHER" id="PTHR33048">
    <property type="entry name" value="PTH11-LIKE INTEGRAL MEMBRANE PROTEIN (AFU_ORTHOLOGUE AFUA_5G11245)"/>
    <property type="match status" value="1"/>
</dbReference>
<evidence type="ECO:0000256" key="4">
    <source>
        <dbReference type="ARBA" id="ARBA00023136"/>
    </source>
</evidence>
<feature type="transmembrane region" description="Helical" evidence="6">
    <location>
        <begin position="198"/>
        <end position="220"/>
    </location>
</feature>
<sequence>MPQDLRPAIIGVNTTFIFLTLAAIGCRVARKFRMLSSFSWHDGLAAFGALCAIIFSILQIVGTRYGGGVPMAQVPSETVTPFFKLVMGSLFFYFLCNWAVKHSLLFFYSELTFERWHRQFIYIMHALAFGFGLSCCIIGIFQCIPVQKLWDNSLEGHCIDAAAFGYYNAIFMLLNDIVLYIMPVIFTWNVSLRRSHRIAVNFLFALGGLVLAASAVRVYLTDQQFKNPDFTLRYPSAMICAVIENHLAVIVSCAPNIKAVLLHFCPGLSTKFDKMVSKSDAQRYRYKGGYRSNRSATLDIAASGIVEMKDVEVRVEKPMLPSFLSTDGSTKSGKDGKSKDQWWRAPNNWAIESTTTTVTSSSQT</sequence>
<feature type="transmembrane region" description="Helical" evidence="6">
    <location>
        <begin position="6"/>
        <end position="24"/>
    </location>
</feature>
<evidence type="ECO:0000256" key="1">
    <source>
        <dbReference type="ARBA" id="ARBA00004141"/>
    </source>
</evidence>
<evidence type="ECO:0000313" key="9">
    <source>
        <dbReference type="Proteomes" id="UP000016935"/>
    </source>
</evidence>
<dbReference type="Pfam" id="PF20684">
    <property type="entry name" value="Fung_rhodopsin"/>
    <property type="match status" value="1"/>
</dbReference>
<comment type="similarity">
    <text evidence="5">Belongs to the SAT4 family.</text>
</comment>
<evidence type="ECO:0000256" key="3">
    <source>
        <dbReference type="ARBA" id="ARBA00022989"/>
    </source>
</evidence>
<protein>
    <recommendedName>
        <fullName evidence="7">Rhodopsin domain-containing protein</fullName>
    </recommendedName>
</protein>
<accession>R0J5R2</accession>
<dbReference type="Proteomes" id="UP000016935">
    <property type="component" value="Unassembled WGS sequence"/>
</dbReference>
<reference evidence="8 9" key="1">
    <citation type="journal article" date="2012" name="PLoS Pathog.">
        <title>Diverse lifestyles and strategies of plant pathogenesis encoded in the genomes of eighteen Dothideomycetes fungi.</title>
        <authorList>
            <person name="Ohm R.A."/>
            <person name="Feau N."/>
            <person name="Henrissat B."/>
            <person name="Schoch C.L."/>
            <person name="Horwitz B.A."/>
            <person name="Barry K.W."/>
            <person name="Condon B.J."/>
            <person name="Copeland A.C."/>
            <person name="Dhillon B."/>
            <person name="Glaser F."/>
            <person name="Hesse C.N."/>
            <person name="Kosti I."/>
            <person name="LaButti K."/>
            <person name="Lindquist E.A."/>
            <person name="Lucas S."/>
            <person name="Salamov A.A."/>
            <person name="Bradshaw R.E."/>
            <person name="Ciuffetti L."/>
            <person name="Hamelin R.C."/>
            <person name="Kema G.H.J."/>
            <person name="Lawrence C."/>
            <person name="Scott J.A."/>
            <person name="Spatafora J.W."/>
            <person name="Turgeon B.G."/>
            <person name="de Wit P.J.G.M."/>
            <person name="Zhong S."/>
            <person name="Goodwin S.B."/>
            <person name="Grigoriev I.V."/>
        </authorList>
    </citation>
    <scope>NUCLEOTIDE SEQUENCE [LARGE SCALE GENOMIC DNA]</scope>
    <source>
        <strain evidence="9">28A</strain>
    </source>
</reference>
<evidence type="ECO:0000256" key="5">
    <source>
        <dbReference type="ARBA" id="ARBA00038359"/>
    </source>
</evidence>
<gene>
    <name evidence="8" type="ORF">SETTUDRAFT_18892</name>
</gene>
<keyword evidence="4 6" id="KW-0472">Membrane</keyword>
<feature type="transmembrane region" description="Helical" evidence="6">
    <location>
        <begin position="44"/>
        <end position="62"/>
    </location>
</feature>
<feature type="domain" description="Rhodopsin" evidence="7">
    <location>
        <begin position="27"/>
        <end position="261"/>
    </location>
</feature>
<keyword evidence="9" id="KW-1185">Reference proteome</keyword>
<name>R0J5R2_EXST2</name>
<organism evidence="8 9">
    <name type="scientific">Exserohilum turcicum (strain 28A)</name>
    <name type="common">Northern leaf blight fungus</name>
    <name type="synonym">Setosphaeria turcica</name>
    <dbReference type="NCBI Taxonomy" id="671987"/>
    <lineage>
        <taxon>Eukaryota</taxon>
        <taxon>Fungi</taxon>
        <taxon>Dikarya</taxon>
        <taxon>Ascomycota</taxon>
        <taxon>Pezizomycotina</taxon>
        <taxon>Dothideomycetes</taxon>
        <taxon>Pleosporomycetidae</taxon>
        <taxon>Pleosporales</taxon>
        <taxon>Pleosporineae</taxon>
        <taxon>Pleosporaceae</taxon>
        <taxon>Exserohilum</taxon>
    </lineage>
</organism>
<evidence type="ECO:0000256" key="2">
    <source>
        <dbReference type="ARBA" id="ARBA00022692"/>
    </source>
</evidence>
<keyword evidence="3 6" id="KW-1133">Transmembrane helix</keyword>
<evidence type="ECO:0000256" key="6">
    <source>
        <dbReference type="SAM" id="Phobius"/>
    </source>
</evidence>
<evidence type="ECO:0000313" key="8">
    <source>
        <dbReference type="EMBL" id="EOA92245.1"/>
    </source>
</evidence>
<dbReference type="eggNOG" id="ENOG502SRC9">
    <property type="taxonomic scope" value="Eukaryota"/>
</dbReference>
<feature type="transmembrane region" description="Helical" evidence="6">
    <location>
        <begin position="120"/>
        <end position="144"/>
    </location>
</feature>
<keyword evidence="2 6" id="KW-0812">Transmembrane</keyword>
<dbReference type="HOGENOM" id="CLU_028200_0_4_1"/>
<dbReference type="InterPro" id="IPR052337">
    <property type="entry name" value="SAT4-like"/>
</dbReference>
<dbReference type="EMBL" id="KB908481">
    <property type="protein sequence ID" value="EOA92245.1"/>
    <property type="molecule type" value="Genomic_DNA"/>
</dbReference>
<reference evidence="8 9" key="2">
    <citation type="journal article" date="2013" name="PLoS Genet.">
        <title>Comparative genome structure, secondary metabolite, and effector coding capacity across Cochliobolus pathogens.</title>
        <authorList>
            <person name="Condon B.J."/>
            <person name="Leng Y."/>
            <person name="Wu D."/>
            <person name="Bushley K.E."/>
            <person name="Ohm R.A."/>
            <person name="Otillar R."/>
            <person name="Martin J."/>
            <person name="Schackwitz W."/>
            <person name="Grimwood J."/>
            <person name="MohdZainudin N."/>
            <person name="Xue C."/>
            <person name="Wang R."/>
            <person name="Manning V.A."/>
            <person name="Dhillon B."/>
            <person name="Tu Z.J."/>
            <person name="Steffenson B.J."/>
            <person name="Salamov A."/>
            <person name="Sun H."/>
            <person name="Lowry S."/>
            <person name="LaButti K."/>
            <person name="Han J."/>
            <person name="Copeland A."/>
            <person name="Lindquist E."/>
            <person name="Barry K."/>
            <person name="Schmutz J."/>
            <person name="Baker S.E."/>
            <person name="Ciuffetti L.M."/>
            <person name="Grigoriev I.V."/>
            <person name="Zhong S."/>
            <person name="Turgeon B.G."/>
        </authorList>
    </citation>
    <scope>NUCLEOTIDE SEQUENCE [LARGE SCALE GENOMIC DNA]</scope>
    <source>
        <strain evidence="9">28A</strain>
    </source>
</reference>
<feature type="transmembrane region" description="Helical" evidence="6">
    <location>
        <begin position="164"/>
        <end position="186"/>
    </location>
</feature>
<comment type="subcellular location">
    <subcellularLocation>
        <location evidence="1">Membrane</location>
        <topology evidence="1">Multi-pass membrane protein</topology>
    </subcellularLocation>
</comment>
<dbReference type="GO" id="GO:0016020">
    <property type="term" value="C:membrane"/>
    <property type="evidence" value="ECO:0007669"/>
    <property type="project" value="UniProtKB-SubCell"/>
</dbReference>
<dbReference type="RefSeq" id="XP_008020142.1">
    <property type="nucleotide sequence ID" value="XM_008021951.1"/>
</dbReference>
<proteinExistence type="inferred from homology"/>
<dbReference type="OrthoDB" id="5413793at2759"/>
<dbReference type="AlphaFoldDB" id="R0J5R2"/>
<evidence type="ECO:0000259" key="7">
    <source>
        <dbReference type="Pfam" id="PF20684"/>
    </source>
</evidence>
<dbReference type="InterPro" id="IPR049326">
    <property type="entry name" value="Rhodopsin_dom_fungi"/>
</dbReference>
<dbReference type="PROSITE" id="PS51257">
    <property type="entry name" value="PROKAR_LIPOPROTEIN"/>
    <property type="match status" value="1"/>
</dbReference>